<sequence>MKKMYLWSAILVMLISCENKGSSKIHNEKLTKDVADIIYDSVRFQKNENVGDIKTEFNHKLLVFKDLDESVLEEIYGTSEGYTKEELEKKLAGMQRRFVQEMENYESPAGQTLSSIKEMDLVNEINNYLIIRQKSYTYEGGAHGMSFIEYKVIDSQKNSILKLHDAVDENDENWNKILLIMLDGRASELFDPEDLKPSENFYFDKDRIIFVYNQYEIAPYSSGIIEISVPFSEISDKLKPQFKRRLGID</sequence>
<dbReference type="AlphaFoldDB" id="A0A1M6C9F2"/>
<proteinExistence type="predicted"/>
<evidence type="ECO:0000313" key="2">
    <source>
        <dbReference type="EMBL" id="SHI57639.1"/>
    </source>
</evidence>
<reference evidence="2 3" key="1">
    <citation type="submission" date="2016-11" db="EMBL/GenBank/DDBJ databases">
        <authorList>
            <person name="Jaros S."/>
            <person name="Januszkiewicz K."/>
            <person name="Wedrychowicz H."/>
        </authorList>
    </citation>
    <scope>NUCLEOTIDE SEQUENCE [LARGE SCALE GENOMIC DNA]</scope>
    <source>
        <strain evidence="2 3">DSM 25479</strain>
    </source>
</reference>
<dbReference type="EMBL" id="FQYI01000002">
    <property type="protein sequence ID" value="SHI57639.1"/>
    <property type="molecule type" value="Genomic_DNA"/>
</dbReference>
<name>A0A1M6C9F2_9FLAO</name>
<organism evidence="2 3">
    <name type="scientific">Cruoricaptor ignavus</name>
    <dbReference type="NCBI Taxonomy" id="1118202"/>
    <lineage>
        <taxon>Bacteria</taxon>
        <taxon>Pseudomonadati</taxon>
        <taxon>Bacteroidota</taxon>
        <taxon>Flavobacteriia</taxon>
        <taxon>Flavobacteriales</taxon>
        <taxon>Weeksellaceae</taxon>
        <taxon>Cruoricaptor</taxon>
    </lineage>
</organism>
<dbReference type="Gene3D" id="3.90.640.20">
    <property type="entry name" value="Heat-shock cognate protein, ATPase"/>
    <property type="match status" value="1"/>
</dbReference>
<gene>
    <name evidence="2" type="ORF">SAMN05443429_102274</name>
</gene>
<feature type="domain" description="DUF3298" evidence="1">
    <location>
        <begin position="181"/>
        <end position="232"/>
    </location>
</feature>
<dbReference type="PROSITE" id="PS51257">
    <property type="entry name" value="PROKAR_LIPOPROTEIN"/>
    <property type="match status" value="1"/>
</dbReference>
<evidence type="ECO:0000259" key="1">
    <source>
        <dbReference type="Pfam" id="PF11738"/>
    </source>
</evidence>
<dbReference type="InterPro" id="IPR021729">
    <property type="entry name" value="DUF3298"/>
</dbReference>
<keyword evidence="3" id="KW-1185">Reference proteome</keyword>
<dbReference type="Proteomes" id="UP000184335">
    <property type="component" value="Unassembled WGS sequence"/>
</dbReference>
<dbReference type="STRING" id="1118202.SAMN05443429_102274"/>
<dbReference type="OrthoDB" id="594879at2"/>
<protein>
    <recommendedName>
        <fullName evidence="1">DUF3298 domain-containing protein</fullName>
    </recommendedName>
</protein>
<evidence type="ECO:0000313" key="3">
    <source>
        <dbReference type="Proteomes" id="UP000184335"/>
    </source>
</evidence>
<dbReference type="InterPro" id="IPR037126">
    <property type="entry name" value="PdaC/RsiV-like_sf"/>
</dbReference>
<dbReference type="Gene3D" id="3.30.565.40">
    <property type="entry name" value="Fervidobacterium nodosum Rt17-B1 like"/>
    <property type="match status" value="1"/>
</dbReference>
<dbReference type="RefSeq" id="WP_073178466.1">
    <property type="nucleotide sequence ID" value="NZ_FQYI01000002.1"/>
</dbReference>
<dbReference type="Pfam" id="PF11738">
    <property type="entry name" value="DUF3298"/>
    <property type="match status" value="1"/>
</dbReference>
<accession>A0A1M6C9F2</accession>